<name>A0A0E9RBL7_ANGAN</name>
<organism evidence="1">
    <name type="scientific">Anguilla anguilla</name>
    <name type="common">European freshwater eel</name>
    <name type="synonym">Muraena anguilla</name>
    <dbReference type="NCBI Taxonomy" id="7936"/>
    <lineage>
        <taxon>Eukaryota</taxon>
        <taxon>Metazoa</taxon>
        <taxon>Chordata</taxon>
        <taxon>Craniata</taxon>
        <taxon>Vertebrata</taxon>
        <taxon>Euteleostomi</taxon>
        <taxon>Actinopterygii</taxon>
        <taxon>Neopterygii</taxon>
        <taxon>Teleostei</taxon>
        <taxon>Anguilliformes</taxon>
        <taxon>Anguillidae</taxon>
        <taxon>Anguilla</taxon>
    </lineage>
</organism>
<protein>
    <submittedName>
        <fullName evidence="1">Uncharacterized protein</fullName>
    </submittedName>
</protein>
<reference evidence="1" key="2">
    <citation type="journal article" date="2015" name="Fish Shellfish Immunol.">
        <title>Early steps in the European eel (Anguilla anguilla)-Vibrio vulnificus interaction in the gills: Role of the RtxA13 toxin.</title>
        <authorList>
            <person name="Callol A."/>
            <person name="Pajuelo D."/>
            <person name="Ebbesson L."/>
            <person name="Teles M."/>
            <person name="MacKenzie S."/>
            <person name="Amaro C."/>
        </authorList>
    </citation>
    <scope>NUCLEOTIDE SEQUENCE</scope>
</reference>
<proteinExistence type="predicted"/>
<dbReference type="AlphaFoldDB" id="A0A0E9RBL7"/>
<accession>A0A0E9RBL7</accession>
<evidence type="ECO:0000313" key="1">
    <source>
        <dbReference type="EMBL" id="JAH26536.1"/>
    </source>
</evidence>
<reference evidence="1" key="1">
    <citation type="submission" date="2014-11" db="EMBL/GenBank/DDBJ databases">
        <authorList>
            <person name="Amaro Gonzalez C."/>
        </authorList>
    </citation>
    <scope>NUCLEOTIDE SEQUENCE</scope>
</reference>
<dbReference type="EMBL" id="GBXM01082041">
    <property type="protein sequence ID" value="JAH26536.1"/>
    <property type="molecule type" value="Transcribed_RNA"/>
</dbReference>
<sequence>MWQLCGQAEAAIFNVAALGGMHSNVGSCSNLGINLICNSHPAKGGSRFLASVLMSLGADRWGTLGR</sequence>